<dbReference type="RefSeq" id="WP_162952492.1">
    <property type="nucleotide sequence ID" value="NZ_CP032698.1"/>
</dbReference>
<proteinExistence type="predicted"/>
<gene>
    <name evidence="1" type="ORF">DWB77_02075</name>
</gene>
<dbReference type="EMBL" id="CP032698">
    <property type="protein sequence ID" value="AYG79956.1"/>
    <property type="molecule type" value="Genomic_DNA"/>
</dbReference>
<sequence>MPVKIERNTDQFTGLLASVKDDPEQVTAGIKARVSAAQADEHVVMMGGWTN</sequence>
<evidence type="ECO:0000313" key="1">
    <source>
        <dbReference type="EMBL" id="AYG79956.1"/>
    </source>
</evidence>
<dbReference type="KEGG" id="shun:DWB77_02075"/>
<protein>
    <submittedName>
        <fullName evidence="1">Uncharacterized protein</fullName>
    </submittedName>
</protein>
<accession>A0A387H800</accession>
<dbReference type="AlphaFoldDB" id="A0A387H800"/>
<evidence type="ECO:0000313" key="2">
    <source>
        <dbReference type="Proteomes" id="UP000271554"/>
    </source>
</evidence>
<reference evidence="1 2" key="1">
    <citation type="submission" date="2018-10" db="EMBL/GenBank/DDBJ databases">
        <title>Relationship between Morphology and Antimicrobial Activity in Streptomyces.</title>
        <authorList>
            <person name="Kang H.J."/>
            <person name="Kim S.B."/>
        </authorList>
    </citation>
    <scope>NUCLEOTIDE SEQUENCE [LARGE SCALE GENOMIC DNA]</scope>
    <source>
        <strain evidence="1 2">BH38</strain>
    </source>
</reference>
<keyword evidence="2" id="KW-1185">Reference proteome</keyword>
<organism evidence="1 2">
    <name type="scientific">Streptomyces hundungensis</name>
    <dbReference type="NCBI Taxonomy" id="1077946"/>
    <lineage>
        <taxon>Bacteria</taxon>
        <taxon>Bacillati</taxon>
        <taxon>Actinomycetota</taxon>
        <taxon>Actinomycetes</taxon>
        <taxon>Kitasatosporales</taxon>
        <taxon>Streptomycetaceae</taxon>
        <taxon>Streptomyces</taxon>
    </lineage>
</organism>
<dbReference type="Proteomes" id="UP000271554">
    <property type="component" value="Chromosome"/>
</dbReference>
<name>A0A387H800_9ACTN</name>